<evidence type="ECO:0000259" key="2">
    <source>
        <dbReference type="Pfam" id="PF00248"/>
    </source>
</evidence>
<dbReference type="InterPro" id="IPR023210">
    <property type="entry name" value="NADP_OxRdtase_dom"/>
</dbReference>
<dbReference type="OMA" id="IHWPASI"/>
<dbReference type="InterPro" id="IPR020471">
    <property type="entry name" value="AKR"/>
</dbReference>
<accession>A0A8T2QGA6</accession>
<comment type="caution">
    <text evidence="3">The sequence shown here is derived from an EMBL/GenBank/DDBJ whole genome shotgun (WGS) entry which is preliminary data.</text>
</comment>
<evidence type="ECO:0000256" key="1">
    <source>
        <dbReference type="SAM" id="MobiDB-lite"/>
    </source>
</evidence>
<sequence>MAAVNRPSSSANRAVFEVSITRSMKTISRGPSKPSIAEHENRQSRAVKTVNRGARKSSIAGSDHQYCQSRSMKTVHRGPSKPSIAEALTLQLDYVDLCLIHFPIRIKEEVGITMKDPEPQDLLPFDMEGTWKALEDCFRKGLTKAIGVSNFSSKKIMDLIKVAEIPPSVNQVEMHPLWHQKQLRETCKRFDIHVSAWSPLGAPRESWGSPDILNEKVIKEIAAKRGKSPTQVALIWGLDNGVSVIPKSFNRTRMEENLQMFDWHLTEQDHEAIGKLKQRRNSPAYAFCHPEFGSYKTIQDLWDGEVTASL</sequence>
<dbReference type="PROSITE" id="PS00062">
    <property type="entry name" value="ALDOKETO_REDUCTASE_2"/>
    <property type="match status" value="1"/>
</dbReference>
<dbReference type="OrthoDB" id="416253at2759"/>
<keyword evidence="4" id="KW-1185">Reference proteome</keyword>
<reference evidence="3" key="1">
    <citation type="submission" date="2021-08" db="EMBL/GenBank/DDBJ databases">
        <title>WGS assembly of Ceratopteris richardii.</title>
        <authorList>
            <person name="Marchant D.B."/>
            <person name="Chen G."/>
            <person name="Jenkins J."/>
            <person name="Shu S."/>
            <person name="Leebens-Mack J."/>
            <person name="Grimwood J."/>
            <person name="Schmutz J."/>
            <person name="Soltis P."/>
            <person name="Soltis D."/>
            <person name="Chen Z.-H."/>
        </authorList>
    </citation>
    <scope>NUCLEOTIDE SEQUENCE</scope>
    <source>
        <strain evidence="3">Whitten #5841</strain>
        <tissue evidence="3">Leaf</tissue>
    </source>
</reference>
<evidence type="ECO:0000313" key="4">
    <source>
        <dbReference type="Proteomes" id="UP000825935"/>
    </source>
</evidence>
<dbReference type="AlphaFoldDB" id="A0A8T2QGA6"/>
<feature type="region of interest" description="Disordered" evidence="1">
    <location>
        <begin position="27"/>
        <end position="47"/>
    </location>
</feature>
<dbReference type="PANTHER" id="PTHR11732">
    <property type="entry name" value="ALDO/KETO REDUCTASE"/>
    <property type="match status" value="1"/>
</dbReference>
<dbReference type="PRINTS" id="PR00069">
    <property type="entry name" value="ALDKETRDTASE"/>
</dbReference>
<organism evidence="3 4">
    <name type="scientific">Ceratopteris richardii</name>
    <name type="common">Triangle waterfern</name>
    <dbReference type="NCBI Taxonomy" id="49495"/>
    <lineage>
        <taxon>Eukaryota</taxon>
        <taxon>Viridiplantae</taxon>
        <taxon>Streptophyta</taxon>
        <taxon>Embryophyta</taxon>
        <taxon>Tracheophyta</taxon>
        <taxon>Polypodiopsida</taxon>
        <taxon>Polypodiidae</taxon>
        <taxon>Polypodiales</taxon>
        <taxon>Pteridineae</taxon>
        <taxon>Pteridaceae</taxon>
        <taxon>Parkerioideae</taxon>
        <taxon>Ceratopteris</taxon>
    </lineage>
</organism>
<feature type="domain" description="NADP-dependent oxidoreductase" evidence="2">
    <location>
        <begin position="89"/>
        <end position="276"/>
    </location>
</feature>
<dbReference type="Proteomes" id="UP000825935">
    <property type="component" value="Chromosome 35"/>
</dbReference>
<protein>
    <recommendedName>
        <fullName evidence="2">NADP-dependent oxidoreductase domain-containing protein</fullName>
    </recommendedName>
</protein>
<dbReference type="EMBL" id="CM035440">
    <property type="protein sequence ID" value="KAH7283187.1"/>
    <property type="molecule type" value="Genomic_DNA"/>
</dbReference>
<dbReference type="Pfam" id="PF00248">
    <property type="entry name" value="Aldo_ket_red"/>
    <property type="match status" value="1"/>
</dbReference>
<dbReference type="PROSITE" id="PS00063">
    <property type="entry name" value="ALDOKETO_REDUCTASE_3"/>
    <property type="match status" value="1"/>
</dbReference>
<gene>
    <name evidence="3" type="ORF">KP509_35G065300</name>
</gene>
<dbReference type="Gene3D" id="3.20.20.100">
    <property type="entry name" value="NADP-dependent oxidoreductase domain"/>
    <property type="match status" value="1"/>
</dbReference>
<evidence type="ECO:0000313" key="3">
    <source>
        <dbReference type="EMBL" id="KAH7283187.1"/>
    </source>
</evidence>
<dbReference type="SUPFAM" id="SSF51430">
    <property type="entry name" value="NAD(P)-linked oxidoreductase"/>
    <property type="match status" value="1"/>
</dbReference>
<name>A0A8T2QGA6_CERRI</name>
<dbReference type="GO" id="GO:0016491">
    <property type="term" value="F:oxidoreductase activity"/>
    <property type="evidence" value="ECO:0007669"/>
    <property type="project" value="InterPro"/>
</dbReference>
<dbReference type="InterPro" id="IPR018170">
    <property type="entry name" value="Aldo/ket_reductase_CS"/>
</dbReference>
<proteinExistence type="predicted"/>
<dbReference type="InterPro" id="IPR036812">
    <property type="entry name" value="NAD(P)_OxRdtase_dom_sf"/>
</dbReference>